<keyword evidence="4 6" id="KW-1133">Transmembrane helix</keyword>
<dbReference type="Proteomes" id="UP000823603">
    <property type="component" value="Unassembled WGS sequence"/>
</dbReference>
<gene>
    <name evidence="9" type="ORF">IAB82_06220</name>
</gene>
<feature type="transmembrane region" description="Helical" evidence="6">
    <location>
        <begin position="415"/>
        <end position="439"/>
    </location>
</feature>
<dbReference type="InterPro" id="IPR025857">
    <property type="entry name" value="MacB_PCD"/>
</dbReference>
<evidence type="ECO:0000259" key="8">
    <source>
        <dbReference type="Pfam" id="PF12704"/>
    </source>
</evidence>
<dbReference type="Pfam" id="PF02687">
    <property type="entry name" value="FtsX"/>
    <property type="match status" value="2"/>
</dbReference>
<feature type="transmembrane region" description="Helical" evidence="6">
    <location>
        <begin position="369"/>
        <end position="394"/>
    </location>
</feature>
<feature type="transmembrane region" description="Helical" evidence="6">
    <location>
        <begin position="657"/>
        <end position="681"/>
    </location>
</feature>
<dbReference type="Pfam" id="PF12704">
    <property type="entry name" value="MacB_PCD"/>
    <property type="match status" value="1"/>
</dbReference>
<dbReference type="PANTHER" id="PTHR30572">
    <property type="entry name" value="MEMBRANE COMPONENT OF TRANSPORTER-RELATED"/>
    <property type="match status" value="1"/>
</dbReference>
<dbReference type="GO" id="GO:0005886">
    <property type="term" value="C:plasma membrane"/>
    <property type="evidence" value="ECO:0007669"/>
    <property type="project" value="UniProtKB-SubCell"/>
</dbReference>
<keyword evidence="5 6" id="KW-0472">Membrane</keyword>
<evidence type="ECO:0000256" key="4">
    <source>
        <dbReference type="ARBA" id="ARBA00022989"/>
    </source>
</evidence>
<dbReference type="GO" id="GO:0022857">
    <property type="term" value="F:transmembrane transporter activity"/>
    <property type="evidence" value="ECO:0007669"/>
    <property type="project" value="TreeGrafter"/>
</dbReference>
<keyword evidence="3 6" id="KW-0812">Transmembrane</keyword>
<comment type="subcellular location">
    <subcellularLocation>
        <location evidence="1">Cell membrane</location>
        <topology evidence="1">Multi-pass membrane protein</topology>
    </subcellularLocation>
</comment>
<evidence type="ECO:0000256" key="5">
    <source>
        <dbReference type="ARBA" id="ARBA00023136"/>
    </source>
</evidence>
<evidence type="ECO:0000313" key="9">
    <source>
        <dbReference type="EMBL" id="MBO8471375.1"/>
    </source>
</evidence>
<dbReference type="EMBL" id="JADIMB010000090">
    <property type="protein sequence ID" value="MBO8471375.1"/>
    <property type="molecule type" value="Genomic_DNA"/>
</dbReference>
<reference evidence="9" key="2">
    <citation type="journal article" date="2021" name="PeerJ">
        <title>Extensive microbial diversity within the chicken gut microbiome revealed by metagenomics and culture.</title>
        <authorList>
            <person name="Gilroy R."/>
            <person name="Ravi A."/>
            <person name="Getino M."/>
            <person name="Pursley I."/>
            <person name="Horton D.L."/>
            <person name="Alikhan N.F."/>
            <person name="Baker D."/>
            <person name="Gharbi K."/>
            <person name="Hall N."/>
            <person name="Watson M."/>
            <person name="Adriaenssens E.M."/>
            <person name="Foster-Nyarko E."/>
            <person name="Jarju S."/>
            <person name="Secka A."/>
            <person name="Antonio M."/>
            <person name="Oren A."/>
            <person name="Chaudhuri R.R."/>
            <person name="La Ragione R."/>
            <person name="Hildebrand F."/>
            <person name="Pallen M.J."/>
        </authorList>
    </citation>
    <scope>NUCLEOTIDE SEQUENCE</scope>
    <source>
        <strain evidence="9">B2-22910</strain>
    </source>
</reference>
<feature type="transmembrane region" description="Helical" evidence="6">
    <location>
        <begin position="708"/>
        <end position="731"/>
    </location>
</feature>
<protein>
    <submittedName>
        <fullName evidence="9">ABC transporter permease</fullName>
    </submittedName>
</protein>
<feature type="domain" description="MacB-like periplasmic core" evidence="8">
    <location>
        <begin position="15"/>
        <end position="232"/>
    </location>
</feature>
<feature type="transmembrane region" description="Helical" evidence="6">
    <location>
        <begin position="279"/>
        <end position="303"/>
    </location>
</feature>
<keyword evidence="2" id="KW-1003">Cell membrane</keyword>
<dbReference type="InterPro" id="IPR050250">
    <property type="entry name" value="Macrolide_Exporter_MacB"/>
</dbReference>
<evidence type="ECO:0000256" key="6">
    <source>
        <dbReference type="SAM" id="Phobius"/>
    </source>
</evidence>
<evidence type="ECO:0000256" key="3">
    <source>
        <dbReference type="ARBA" id="ARBA00022692"/>
    </source>
</evidence>
<dbReference type="PANTHER" id="PTHR30572:SF18">
    <property type="entry name" value="ABC-TYPE MACROLIDE FAMILY EXPORT SYSTEM PERMEASE COMPONENT 2"/>
    <property type="match status" value="1"/>
</dbReference>
<dbReference type="AlphaFoldDB" id="A0A9D9IFV7"/>
<feature type="domain" description="ABC3 transporter permease C-terminal" evidence="7">
    <location>
        <begin position="282"/>
        <end position="396"/>
    </location>
</feature>
<feature type="transmembrane region" description="Helical" evidence="6">
    <location>
        <begin position="324"/>
        <end position="349"/>
    </location>
</feature>
<name>A0A9D9IFV7_9BACT</name>
<reference evidence="9" key="1">
    <citation type="submission" date="2020-10" db="EMBL/GenBank/DDBJ databases">
        <authorList>
            <person name="Gilroy R."/>
        </authorList>
    </citation>
    <scope>NUCLEOTIDE SEQUENCE</scope>
    <source>
        <strain evidence="9">B2-22910</strain>
    </source>
</reference>
<proteinExistence type="predicted"/>
<accession>A0A9D9IFV7</accession>
<evidence type="ECO:0000259" key="7">
    <source>
        <dbReference type="Pfam" id="PF02687"/>
    </source>
</evidence>
<evidence type="ECO:0000256" key="1">
    <source>
        <dbReference type="ARBA" id="ARBA00004651"/>
    </source>
</evidence>
<comment type="caution">
    <text evidence="9">The sequence shown here is derived from an EMBL/GenBank/DDBJ whole genome shotgun (WGS) entry which is preliminary data.</text>
</comment>
<evidence type="ECO:0000256" key="2">
    <source>
        <dbReference type="ARBA" id="ARBA00022475"/>
    </source>
</evidence>
<dbReference type="InterPro" id="IPR003838">
    <property type="entry name" value="ABC3_permease_C"/>
</dbReference>
<organism evidence="9 10">
    <name type="scientific">Candidatus Cryptobacteroides faecavium</name>
    <dbReference type="NCBI Taxonomy" id="2840762"/>
    <lineage>
        <taxon>Bacteria</taxon>
        <taxon>Pseudomonadati</taxon>
        <taxon>Bacteroidota</taxon>
        <taxon>Bacteroidia</taxon>
        <taxon>Bacteroidales</taxon>
        <taxon>Candidatus Cryptobacteroides</taxon>
    </lineage>
</organism>
<sequence length="780" mass="86961">MKSYFRFLWRNKLYTAIEVLGMAIAIAFVIFIASFIIGELSYDRQLKGTDDIYVAHSERLFIGSATIKEQVEGKFPEVEDICRMASTSIFGGISSYVEVDDEEFRQNALLVDENFFEMFTFPLSAGTPEEALPSMNSVAVSESFASRYFEGKDPYGQSFILELNGQQEPVTVTAVYKDFKSTVFPAQDIMYRIDLFGKMFPEGVINGNGMAVTFYKMAPGTDIQSLNARLEETVKENDMLYQYDMFHEYTLSPFKDIHFGIIDESAPFVGVVSKDYIRLFIAAGVLLLVFALLNYISLTVAQTGFRAKEMATRRLLGSQKSGIVARYLSEALILTVISFALALVFAEIFSPVMSELIGKEVSPLSEFNTAEAAFCIVLVALLSICSGIVPAAIVSRFRPISVVKGEFTRTSRMTLGKIFVVIQNSVAVATLALAAVMFLQIRHMVNKPMGYEKDGVIQVAGAGKSTDYHIDELRQLSCVEKVGWLQFEPMGASHAGMAWKRNGEELHFDMYFGSQEAFEVIGLKVIRQNAEPVSQAMWMTESAMRSLGLDYDCTSLELDNGMSIPVCGIIQDFTKGRAGAPAGEFLLCCWIMDMKSEEDFRVIRQLAVKVNGDEKDALRQIKDFYASKGFSEDEIHVQTYNEINRNLYYMEDQNMQLITVFTGLILLLSVMAMIAMSTYYAKQHARQTAIRKVMGCSRSKVFVDTARGFLYAVGIAVAIGVPCSAIVAGHWLESYSYRIGNSVWIYLTAAFVMLAVAVVSISWQAVRLMDTDPVDALKSE</sequence>
<evidence type="ECO:0000313" key="10">
    <source>
        <dbReference type="Proteomes" id="UP000823603"/>
    </source>
</evidence>
<feature type="domain" description="ABC3 transporter permease C-terminal" evidence="7">
    <location>
        <begin position="660"/>
        <end position="767"/>
    </location>
</feature>
<feature type="transmembrane region" description="Helical" evidence="6">
    <location>
        <begin position="12"/>
        <end position="37"/>
    </location>
</feature>
<feature type="transmembrane region" description="Helical" evidence="6">
    <location>
        <begin position="743"/>
        <end position="763"/>
    </location>
</feature>